<dbReference type="PANTHER" id="PTHR47529">
    <property type="entry name" value="PEPTIDYL-PROLYL CIS-TRANS ISOMERASE D"/>
    <property type="match status" value="1"/>
</dbReference>
<keyword evidence="2" id="KW-1003">Cell membrane</keyword>
<evidence type="ECO:0000256" key="7">
    <source>
        <dbReference type="ARBA" id="ARBA00023186"/>
    </source>
</evidence>
<dbReference type="InterPro" id="IPR046357">
    <property type="entry name" value="PPIase_dom_sf"/>
</dbReference>
<evidence type="ECO:0000256" key="11">
    <source>
        <dbReference type="SAM" id="Coils"/>
    </source>
</evidence>
<dbReference type="GO" id="GO:0005886">
    <property type="term" value="C:plasma membrane"/>
    <property type="evidence" value="ECO:0007669"/>
    <property type="project" value="UniProtKB-SubCell"/>
</dbReference>
<sequence length="632" mass="72434">MIQELREYSNNIFFKLLMGVIAVTFVLSFGVGGFFGDRKEVVAKVNDQEILLKEYREAYQNRLGALQQQFGENAEQFAEQLNLRQQVFNQLIDRHLLLTDAAELNLVATDLELQDYIRKQPFFQQNGQFDYDTYETVLSQNRIVRHEYEASLRADILLAKKQQLLGTGLVISDSEVEQTFRRNFEKIEVEYVYFDPQAFVEKTTAEDAELRKYLQDNPQEFQTLNRFRMEYFTISADYYQDNVKVREREVRRYYKKYAENYVTPPEVKARHILLKLIPDAPENEQQEKREQLNKLLAEIKAGSSFEELAIKHSEDATSAEGGDLGWFKPGEMVPAFESAAFALEAGQVSEIVQSPFGLHLIKVEERKNEITKSLDEAREEITLILAESRAQKRLEEELDRLAGLAGEAFTEEAQKLNREVLIAEWFDRTEVIPGLGSAAELVPELVSRKSGEMGVWKRNPVLGHVIYRLSETKIPETRLFEDAKEDLFKAVRLEKAKAVAIESAKKALSQLEAGTKLNNLVKKHGLKTETLEFTANTRFLPNIGDNTEFRKVGLHLNENSLFGLSLDGNRADLIQFKKRSLSEDKALEQKDKVRAQLLQNMQQALLSKELKRLRDSATIEVINPVFGTPGSS</sequence>
<gene>
    <name evidence="14" type="ORF">METZ01_LOCUS35863</name>
</gene>
<reference evidence="14" key="1">
    <citation type="submission" date="2018-05" db="EMBL/GenBank/DDBJ databases">
        <authorList>
            <person name="Lanie J.A."/>
            <person name="Ng W.-L."/>
            <person name="Kazmierczak K.M."/>
            <person name="Andrzejewski T.M."/>
            <person name="Davidsen T.M."/>
            <person name="Wayne K.J."/>
            <person name="Tettelin H."/>
            <person name="Glass J.I."/>
            <person name="Rusch D."/>
            <person name="Podicherti R."/>
            <person name="Tsui H.-C.T."/>
            <person name="Winkler M.E."/>
        </authorList>
    </citation>
    <scope>NUCLEOTIDE SEQUENCE</scope>
</reference>
<dbReference type="EMBL" id="UINC01001531">
    <property type="protein sequence ID" value="SUZ83009.1"/>
    <property type="molecule type" value="Genomic_DNA"/>
</dbReference>
<evidence type="ECO:0000256" key="9">
    <source>
        <dbReference type="ARBA" id="ARBA00040743"/>
    </source>
</evidence>
<proteinExistence type="inferred from homology"/>
<dbReference type="Pfam" id="PF13616">
    <property type="entry name" value="Rotamase_3"/>
    <property type="match status" value="1"/>
</dbReference>
<evidence type="ECO:0000313" key="14">
    <source>
        <dbReference type="EMBL" id="SUZ83009.1"/>
    </source>
</evidence>
<dbReference type="Pfam" id="PF13624">
    <property type="entry name" value="SurA_N_3"/>
    <property type="match status" value="1"/>
</dbReference>
<keyword evidence="6 12" id="KW-0472">Membrane</keyword>
<keyword evidence="7" id="KW-0143">Chaperone</keyword>
<keyword evidence="4 12" id="KW-0812">Transmembrane</keyword>
<evidence type="ECO:0000256" key="1">
    <source>
        <dbReference type="ARBA" id="ARBA00004382"/>
    </source>
</evidence>
<dbReference type="PROSITE" id="PS01096">
    <property type="entry name" value="PPIC_PPIASE_1"/>
    <property type="match status" value="1"/>
</dbReference>
<dbReference type="Gene3D" id="3.10.50.40">
    <property type="match status" value="1"/>
</dbReference>
<protein>
    <recommendedName>
        <fullName evidence="9">Periplasmic chaperone PpiD</fullName>
    </recommendedName>
    <alternativeName>
        <fullName evidence="10">Periplasmic folding chaperone</fullName>
    </alternativeName>
</protein>
<keyword evidence="5 12" id="KW-1133">Transmembrane helix</keyword>
<feature type="transmembrane region" description="Helical" evidence="12">
    <location>
        <begin position="12"/>
        <end position="35"/>
    </location>
</feature>
<dbReference type="InterPro" id="IPR027304">
    <property type="entry name" value="Trigger_fact/SurA_dom_sf"/>
</dbReference>
<dbReference type="InterPro" id="IPR052029">
    <property type="entry name" value="PpiD_chaperone"/>
</dbReference>
<feature type="coiled-coil region" evidence="11">
    <location>
        <begin position="360"/>
        <end position="387"/>
    </location>
</feature>
<evidence type="ECO:0000256" key="5">
    <source>
        <dbReference type="ARBA" id="ARBA00022989"/>
    </source>
</evidence>
<keyword evidence="11" id="KW-0175">Coiled coil</keyword>
<dbReference type="PROSITE" id="PS50198">
    <property type="entry name" value="PPIC_PPIASE_2"/>
    <property type="match status" value="1"/>
</dbReference>
<comment type="similarity">
    <text evidence="8">Belongs to the PpiD chaperone family.</text>
</comment>
<evidence type="ECO:0000256" key="10">
    <source>
        <dbReference type="ARBA" id="ARBA00042775"/>
    </source>
</evidence>
<dbReference type="PANTHER" id="PTHR47529:SF1">
    <property type="entry name" value="PERIPLASMIC CHAPERONE PPID"/>
    <property type="match status" value="1"/>
</dbReference>
<evidence type="ECO:0000259" key="13">
    <source>
        <dbReference type="PROSITE" id="PS50198"/>
    </source>
</evidence>
<evidence type="ECO:0000256" key="8">
    <source>
        <dbReference type="ARBA" id="ARBA00038408"/>
    </source>
</evidence>
<evidence type="ECO:0000256" key="12">
    <source>
        <dbReference type="SAM" id="Phobius"/>
    </source>
</evidence>
<accession>A0A381QWP3</accession>
<feature type="domain" description="PpiC" evidence="13">
    <location>
        <begin position="264"/>
        <end position="365"/>
    </location>
</feature>
<evidence type="ECO:0000256" key="4">
    <source>
        <dbReference type="ARBA" id="ARBA00022692"/>
    </source>
</evidence>
<evidence type="ECO:0000256" key="3">
    <source>
        <dbReference type="ARBA" id="ARBA00022519"/>
    </source>
</evidence>
<evidence type="ECO:0000256" key="2">
    <source>
        <dbReference type="ARBA" id="ARBA00022475"/>
    </source>
</evidence>
<keyword evidence="3" id="KW-0997">Cell inner membrane</keyword>
<dbReference type="AlphaFoldDB" id="A0A381QWP3"/>
<name>A0A381QWP3_9ZZZZ</name>
<evidence type="ECO:0000256" key="6">
    <source>
        <dbReference type="ARBA" id="ARBA00023136"/>
    </source>
</evidence>
<dbReference type="InterPro" id="IPR023058">
    <property type="entry name" value="PPIase_PpiC_CS"/>
</dbReference>
<dbReference type="SUPFAM" id="SSF109998">
    <property type="entry name" value="Triger factor/SurA peptide-binding domain-like"/>
    <property type="match status" value="1"/>
</dbReference>
<organism evidence="14">
    <name type="scientific">marine metagenome</name>
    <dbReference type="NCBI Taxonomy" id="408172"/>
    <lineage>
        <taxon>unclassified sequences</taxon>
        <taxon>metagenomes</taxon>
        <taxon>ecological metagenomes</taxon>
    </lineage>
</organism>
<dbReference type="InterPro" id="IPR000297">
    <property type="entry name" value="PPIase_PpiC"/>
</dbReference>
<dbReference type="Gene3D" id="1.10.4030.10">
    <property type="entry name" value="Porin chaperone SurA, peptide-binding domain"/>
    <property type="match status" value="1"/>
</dbReference>
<dbReference type="GO" id="GO:0003755">
    <property type="term" value="F:peptidyl-prolyl cis-trans isomerase activity"/>
    <property type="evidence" value="ECO:0007669"/>
    <property type="project" value="InterPro"/>
</dbReference>
<dbReference type="SUPFAM" id="SSF54534">
    <property type="entry name" value="FKBP-like"/>
    <property type="match status" value="1"/>
</dbReference>
<comment type="subcellular location">
    <subcellularLocation>
        <location evidence="1">Cell inner membrane</location>
        <topology evidence="1">Single-pass type II membrane protein</topology>
        <orientation evidence="1">Periplasmic side</orientation>
    </subcellularLocation>
</comment>